<keyword evidence="4" id="KW-0687">Ribonucleoprotein</keyword>
<dbReference type="Pfam" id="PF10937">
    <property type="entry name" value="Kgd4-YMR31"/>
    <property type="match status" value="1"/>
</dbReference>
<dbReference type="GO" id="GO:0005739">
    <property type="term" value="C:mitochondrion"/>
    <property type="evidence" value="ECO:0007669"/>
    <property type="project" value="UniProtKB-SubCell"/>
</dbReference>
<dbReference type="GO" id="GO:0004591">
    <property type="term" value="F:oxoglutarate dehydrogenase (succinyl-transferring) activity"/>
    <property type="evidence" value="ECO:0007669"/>
    <property type="project" value="TreeGrafter"/>
</dbReference>
<sequence length="127" mass="14125">MLPTQVRLAHAYKPLIKFVGNKAALVDILKSHNYEQTKPHPCTINGIAPGSKDCLSVDDILSKQLPFKVVPYVNKNPVTSSSDNKYNFTPRGLKEGELNSIFELPKKYQYKPIDDLEIEAINNGGAI</sequence>
<protein>
    <submittedName>
        <fullName evidence="4">Similar to Saccharomyces cerevisiae YFR049W YMR31 Mitochondrial ribosomal protein of the small subunit, has similarity to human mitochondrial ribosomal protein MRP-S36</fullName>
    </submittedName>
</protein>
<dbReference type="GO" id="GO:0005840">
    <property type="term" value="C:ribosome"/>
    <property type="evidence" value="ECO:0007669"/>
    <property type="project" value="UniProtKB-KW"/>
</dbReference>
<dbReference type="AlphaFoldDB" id="A0A1X7RAS1"/>
<keyword evidence="4" id="KW-0689">Ribosomal protein</keyword>
<reference evidence="4 5" key="1">
    <citation type="submission" date="2017-04" db="EMBL/GenBank/DDBJ databases">
        <authorList>
            <person name="Afonso C.L."/>
            <person name="Miller P.J."/>
            <person name="Scott M.A."/>
            <person name="Spackman E."/>
            <person name="Goraichik I."/>
            <person name="Dimitrov K.M."/>
            <person name="Suarez D.L."/>
            <person name="Swayne D.E."/>
        </authorList>
    </citation>
    <scope>NUCLEOTIDE SEQUENCE [LARGE SCALE GENOMIC DNA]</scope>
</reference>
<dbReference type="PANTHER" id="PTHR31601">
    <property type="entry name" value="28S RIBOSOMAL PROTEIN S36, MITOCHONDRIAL"/>
    <property type="match status" value="1"/>
</dbReference>
<organism evidence="4 5">
    <name type="scientific">Maudiozyma saulgeensis</name>
    <dbReference type="NCBI Taxonomy" id="1789683"/>
    <lineage>
        <taxon>Eukaryota</taxon>
        <taxon>Fungi</taxon>
        <taxon>Dikarya</taxon>
        <taxon>Ascomycota</taxon>
        <taxon>Saccharomycotina</taxon>
        <taxon>Saccharomycetes</taxon>
        <taxon>Saccharomycetales</taxon>
        <taxon>Saccharomycetaceae</taxon>
        <taxon>Maudiozyma</taxon>
    </lineage>
</organism>
<dbReference type="OrthoDB" id="2116030at2759"/>
<proteinExistence type="inferred from homology"/>
<dbReference type="Proteomes" id="UP000196158">
    <property type="component" value="Unassembled WGS sequence"/>
</dbReference>
<evidence type="ECO:0000256" key="1">
    <source>
        <dbReference type="ARBA" id="ARBA00004173"/>
    </source>
</evidence>
<comment type="subcellular location">
    <subcellularLocation>
        <location evidence="1">Mitochondrion</location>
    </subcellularLocation>
</comment>
<gene>
    <name evidence="4" type="ORF">KASA_0F01716G</name>
</gene>
<keyword evidence="2" id="KW-0496">Mitochondrion</keyword>
<name>A0A1X7RAS1_9SACH</name>
<dbReference type="PANTHER" id="PTHR31601:SF2">
    <property type="entry name" value="ALPHA-KETOGLUTARATE DEHYDROGENASE COMPONENT 4"/>
    <property type="match status" value="1"/>
</dbReference>
<evidence type="ECO:0000313" key="4">
    <source>
        <dbReference type="EMBL" id="SMN22752.1"/>
    </source>
</evidence>
<comment type="similarity">
    <text evidence="3">Belongs to the alpha-ketoglutarate dehydrogenase component 4 family.</text>
</comment>
<dbReference type="EMBL" id="FXLY01000013">
    <property type="protein sequence ID" value="SMN22752.1"/>
    <property type="molecule type" value="Genomic_DNA"/>
</dbReference>
<evidence type="ECO:0000256" key="3">
    <source>
        <dbReference type="ARBA" id="ARBA00043970"/>
    </source>
</evidence>
<accession>A0A1X7RAS1</accession>
<keyword evidence="5" id="KW-1185">Reference proteome</keyword>
<dbReference type="GO" id="GO:0006103">
    <property type="term" value="P:2-oxoglutarate metabolic process"/>
    <property type="evidence" value="ECO:0007669"/>
    <property type="project" value="InterPro"/>
</dbReference>
<evidence type="ECO:0000256" key="2">
    <source>
        <dbReference type="ARBA" id="ARBA00023128"/>
    </source>
</evidence>
<dbReference type="InterPro" id="IPR020373">
    <property type="entry name" value="Kgd4/YMR-31"/>
</dbReference>
<evidence type="ECO:0000313" key="5">
    <source>
        <dbReference type="Proteomes" id="UP000196158"/>
    </source>
</evidence>